<keyword evidence="1" id="KW-0812">Transmembrane</keyword>
<keyword evidence="1" id="KW-0472">Membrane</keyword>
<gene>
    <name evidence="2" type="ORF">UFOPK1711_00683</name>
</gene>
<dbReference type="AlphaFoldDB" id="A0A6J6EHC8"/>
<sequence length="278" mass="30551">MSASRHSLRWIVITGSIVAALVIIPIIVLFSMFVFRDNPGAKSFDDALQAFRAGDPSEIESIGAVVVRPPAGVYQSDASGKASISFPPTSQNYGTLAPVTVTHQGDNCWTTTVDFNTAFQQRWNYCIDNGVLTEHSNHTTTSWDLGATSITNLSEFNCSPPGEIIKTGERRDEVSTYACIGTSDSISGTTTSDVTFESLGAESLYINSVATPTFHYRERDILTGPQKGTTTIDYWYSLQDMLLVRMERHINLRTDSPVGEVTYKEDGEWQLSSLTPVR</sequence>
<evidence type="ECO:0000256" key="1">
    <source>
        <dbReference type="SAM" id="Phobius"/>
    </source>
</evidence>
<evidence type="ECO:0000313" key="2">
    <source>
        <dbReference type="EMBL" id="CAB4573733.1"/>
    </source>
</evidence>
<reference evidence="2" key="1">
    <citation type="submission" date="2020-05" db="EMBL/GenBank/DDBJ databases">
        <authorList>
            <person name="Chiriac C."/>
            <person name="Salcher M."/>
            <person name="Ghai R."/>
            <person name="Kavagutti S V."/>
        </authorList>
    </citation>
    <scope>NUCLEOTIDE SEQUENCE</scope>
</reference>
<accession>A0A6J6EHC8</accession>
<protein>
    <submittedName>
        <fullName evidence="2">Unannotated protein</fullName>
    </submittedName>
</protein>
<proteinExistence type="predicted"/>
<keyword evidence="1" id="KW-1133">Transmembrane helix</keyword>
<name>A0A6J6EHC8_9ZZZZ</name>
<dbReference type="EMBL" id="CAEZTR010000030">
    <property type="protein sequence ID" value="CAB4573733.1"/>
    <property type="molecule type" value="Genomic_DNA"/>
</dbReference>
<organism evidence="2">
    <name type="scientific">freshwater metagenome</name>
    <dbReference type="NCBI Taxonomy" id="449393"/>
    <lineage>
        <taxon>unclassified sequences</taxon>
        <taxon>metagenomes</taxon>
        <taxon>ecological metagenomes</taxon>
    </lineage>
</organism>
<feature type="transmembrane region" description="Helical" evidence="1">
    <location>
        <begin position="12"/>
        <end position="35"/>
    </location>
</feature>